<evidence type="ECO:0000256" key="4">
    <source>
        <dbReference type="ARBA" id="ARBA00022719"/>
    </source>
</evidence>
<dbReference type="Pfam" id="PF07884">
    <property type="entry name" value="VKOR"/>
    <property type="match status" value="1"/>
</dbReference>
<sequence>MNALAIRNELRNNDSEVMDKRRTIILLSALGLVDFSVISLYQTGIIEKLPDLPFAIFDSNKVNASKEAYQFGVPDGPVSAVAYAAIMVLAAAGGSEASGRKPVMDSLLGATIAGNTAGAVYYLYDMIFKQKKICLYCLAGAAINIASAVIAAPLLKRSIKQLFGK</sequence>
<evidence type="ECO:0000313" key="13">
    <source>
        <dbReference type="Proteomes" id="UP000305848"/>
    </source>
</evidence>
<evidence type="ECO:0000256" key="6">
    <source>
        <dbReference type="ARBA" id="ARBA00023002"/>
    </source>
</evidence>
<dbReference type="OrthoDB" id="853192at2"/>
<gene>
    <name evidence="12" type="ORF">FC093_01670</name>
</gene>
<proteinExistence type="inferred from homology"/>
<evidence type="ECO:0000256" key="9">
    <source>
        <dbReference type="ARBA" id="ARBA00023284"/>
    </source>
</evidence>
<feature type="transmembrane region" description="Helical" evidence="10">
    <location>
        <begin position="133"/>
        <end position="155"/>
    </location>
</feature>
<dbReference type="CDD" id="cd10546">
    <property type="entry name" value="VKOR"/>
    <property type="match status" value="1"/>
</dbReference>
<protein>
    <submittedName>
        <fullName evidence="12">Vitamin K epoxide reductase family protein</fullName>
    </submittedName>
</protein>
<evidence type="ECO:0000256" key="1">
    <source>
        <dbReference type="ARBA" id="ARBA00004141"/>
    </source>
</evidence>
<feature type="domain" description="Vitamin K epoxide reductase" evidence="11">
    <location>
        <begin position="23"/>
        <end position="151"/>
    </location>
</feature>
<dbReference type="EMBL" id="SZQL01000001">
    <property type="protein sequence ID" value="TKK71757.1"/>
    <property type="molecule type" value="Genomic_DNA"/>
</dbReference>
<reference evidence="12 13" key="1">
    <citation type="submission" date="2019-05" db="EMBL/GenBank/DDBJ databases">
        <title>Panacibacter sp. strain 17mud1-8 Genome sequencing and assembly.</title>
        <authorList>
            <person name="Chhetri G."/>
        </authorList>
    </citation>
    <scope>NUCLEOTIDE SEQUENCE [LARGE SCALE GENOMIC DNA]</scope>
    <source>
        <strain evidence="12 13">17mud1-8</strain>
    </source>
</reference>
<keyword evidence="8" id="KW-1015">Disulfide bond</keyword>
<evidence type="ECO:0000256" key="7">
    <source>
        <dbReference type="ARBA" id="ARBA00023136"/>
    </source>
</evidence>
<evidence type="ECO:0000256" key="10">
    <source>
        <dbReference type="SAM" id="Phobius"/>
    </source>
</evidence>
<keyword evidence="7 10" id="KW-0472">Membrane</keyword>
<keyword evidence="9" id="KW-0676">Redox-active center</keyword>
<evidence type="ECO:0000256" key="2">
    <source>
        <dbReference type="ARBA" id="ARBA00006214"/>
    </source>
</evidence>
<evidence type="ECO:0000313" key="12">
    <source>
        <dbReference type="EMBL" id="TKK71757.1"/>
    </source>
</evidence>
<feature type="transmembrane region" description="Helical" evidence="10">
    <location>
        <begin position="24"/>
        <end position="44"/>
    </location>
</feature>
<evidence type="ECO:0000256" key="8">
    <source>
        <dbReference type="ARBA" id="ARBA00023157"/>
    </source>
</evidence>
<organism evidence="12 13">
    <name type="scientific">Ilyomonas limi</name>
    <dbReference type="NCBI Taxonomy" id="2575867"/>
    <lineage>
        <taxon>Bacteria</taxon>
        <taxon>Pseudomonadati</taxon>
        <taxon>Bacteroidota</taxon>
        <taxon>Chitinophagia</taxon>
        <taxon>Chitinophagales</taxon>
        <taxon>Chitinophagaceae</taxon>
        <taxon>Ilyomonas</taxon>
    </lineage>
</organism>
<feature type="transmembrane region" description="Helical" evidence="10">
    <location>
        <begin position="76"/>
        <end position="95"/>
    </location>
</feature>
<keyword evidence="13" id="KW-1185">Reference proteome</keyword>
<evidence type="ECO:0000256" key="3">
    <source>
        <dbReference type="ARBA" id="ARBA00022692"/>
    </source>
</evidence>
<feature type="transmembrane region" description="Helical" evidence="10">
    <location>
        <begin position="107"/>
        <end position="127"/>
    </location>
</feature>
<evidence type="ECO:0000256" key="5">
    <source>
        <dbReference type="ARBA" id="ARBA00022989"/>
    </source>
</evidence>
<comment type="caution">
    <text evidence="12">The sequence shown here is derived from an EMBL/GenBank/DDBJ whole genome shotgun (WGS) entry which is preliminary data.</text>
</comment>
<comment type="similarity">
    <text evidence="2">Belongs to the VKOR family.</text>
</comment>
<evidence type="ECO:0000259" key="11">
    <source>
        <dbReference type="Pfam" id="PF07884"/>
    </source>
</evidence>
<dbReference type="AlphaFoldDB" id="A0A4U3LCX5"/>
<dbReference type="Gene3D" id="1.20.1440.130">
    <property type="entry name" value="VKOR domain"/>
    <property type="match status" value="1"/>
</dbReference>
<dbReference type="RefSeq" id="WP_137259997.1">
    <property type="nucleotide sequence ID" value="NZ_SZQL01000001.1"/>
</dbReference>
<dbReference type="Proteomes" id="UP000305848">
    <property type="component" value="Unassembled WGS sequence"/>
</dbReference>
<dbReference type="InterPro" id="IPR038354">
    <property type="entry name" value="VKOR_sf"/>
</dbReference>
<dbReference type="GO" id="GO:0048038">
    <property type="term" value="F:quinone binding"/>
    <property type="evidence" value="ECO:0007669"/>
    <property type="project" value="UniProtKB-KW"/>
</dbReference>
<accession>A0A4U3LCX5</accession>
<keyword evidence="5 10" id="KW-1133">Transmembrane helix</keyword>
<keyword evidence="6" id="KW-0560">Oxidoreductase</keyword>
<dbReference type="GO" id="GO:0016491">
    <property type="term" value="F:oxidoreductase activity"/>
    <property type="evidence" value="ECO:0007669"/>
    <property type="project" value="UniProtKB-KW"/>
</dbReference>
<name>A0A4U3LCX5_9BACT</name>
<dbReference type="GO" id="GO:0016020">
    <property type="term" value="C:membrane"/>
    <property type="evidence" value="ECO:0007669"/>
    <property type="project" value="UniProtKB-SubCell"/>
</dbReference>
<keyword evidence="4" id="KW-0874">Quinone</keyword>
<comment type="subcellular location">
    <subcellularLocation>
        <location evidence="1">Membrane</location>
        <topology evidence="1">Multi-pass membrane protein</topology>
    </subcellularLocation>
</comment>
<keyword evidence="3 10" id="KW-0812">Transmembrane</keyword>
<dbReference type="InterPro" id="IPR012932">
    <property type="entry name" value="VKOR"/>
</dbReference>